<gene>
    <name evidence="1" type="ORF">AMORRO_LOCUS925</name>
</gene>
<evidence type="ECO:0000313" key="1">
    <source>
        <dbReference type="EMBL" id="CAG8451618.1"/>
    </source>
</evidence>
<protein>
    <submittedName>
        <fullName evidence="1">1812_t:CDS:1</fullName>
    </submittedName>
</protein>
<organism evidence="1 2">
    <name type="scientific">Acaulospora morrowiae</name>
    <dbReference type="NCBI Taxonomy" id="94023"/>
    <lineage>
        <taxon>Eukaryota</taxon>
        <taxon>Fungi</taxon>
        <taxon>Fungi incertae sedis</taxon>
        <taxon>Mucoromycota</taxon>
        <taxon>Glomeromycotina</taxon>
        <taxon>Glomeromycetes</taxon>
        <taxon>Diversisporales</taxon>
        <taxon>Acaulosporaceae</taxon>
        <taxon>Acaulospora</taxon>
    </lineage>
</organism>
<reference evidence="1" key="1">
    <citation type="submission" date="2021-06" db="EMBL/GenBank/DDBJ databases">
        <authorList>
            <person name="Kallberg Y."/>
            <person name="Tangrot J."/>
            <person name="Rosling A."/>
        </authorList>
    </citation>
    <scope>NUCLEOTIDE SEQUENCE</scope>
    <source>
        <strain evidence="1">CL551</strain>
    </source>
</reference>
<sequence length="164" mass="19307">MFNDSLYKNSEVEIKLMMDMDEYLMMENGIRGGMTMILGKVGPEEIPDIQNIAPDAEIGYMLKVDIETPINLHDFFADYPLVPKKQIVSENWLSLYNERLVYDKALYMKYGLKITKIHSALKFRQSLDGVMYYKLKNNVVFGKQMENVRKHMRVEYFDLVRTKN</sequence>
<dbReference type="OrthoDB" id="2384756at2759"/>
<dbReference type="SUPFAM" id="SSF56672">
    <property type="entry name" value="DNA/RNA polymerases"/>
    <property type="match status" value="1"/>
</dbReference>
<name>A0A9N8YWT9_9GLOM</name>
<dbReference type="EMBL" id="CAJVPV010000327">
    <property type="protein sequence ID" value="CAG8451618.1"/>
    <property type="molecule type" value="Genomic_DNA"/>
</dbReference>
<dbReference type="AlphaFoldDB" id="A0A9N8YWT9"/>
<keyword evidence="2" id="KW-1185">Reference proteome</keyword>
<evidence type="ECO:0000313" key="2">
    <source>
        <dbReference type="Proteomes" id="UP000789342"/>
    </source>
</evidence>
<dbReference type="Proteomes" id="UP000789342">
    <property type="component" value="Unassembled WGS sequence"/>
</dbReference>
<accession>A0A9N8YWT9</accession>
<dbReference type="InterPro" id="IPR043502">
    <property type="entry name" value="DNA/RNA_pol_sf"/>
</dbReference>
<proteinExistence type="predicted"/>
<comment type="caution">
    <text evidence="1">The sequence shown here is derived from an EMBL/GenBank/DDBJ whole genome shotgun (WGS) entry which is preliminary data.</text>
</comment>